<dbReference type="SUPFAM" id="SSF46689">
    <property type="entry name" value="Homeodomain-like"/>
    <property type="match status" value="1"/>
</dbReference>
<dbReference type="Pfam" id="PF14246">
    <property type="entry name" value="TetR_C_7"/>
    <property type="match status" value="1"/>
</dbReference>
<dbReference type="GO" id="GO:0000976">
    <property type="term" value="F:transcription cis-regulatory region binding"/>
    <property type="evidence" value="ECO:0007669"/>
    <property type="project" value="TreeGrafter"/>
</dbReference>
<accession>B8JFM4</accession>
<dbReference type="EMBL" id="CP001359">
    <property type="protein sequence ID" value="ACL66401.1"/>
    <property type="molecule type" value="Genomic_DNA"/>
</dbReference>
<dbReference type="Pfam" id="PF00440">
    <property type="entry name" value="TetR_N"/>
    <property type="match status" value="1"/>
</dbReference>
<dbReference type="PROSITE" id="PS50977">
    <property type="entry name" value="HTH_TETR_2"/>
    <property type="match status" value="1"/>
</dbReference>
<feature type="domain" description="HTH tetR-type" evidence="3">
    <location>
        <begin position="17"/>
        <end position="77"/>
    </location>
</feature>
<evidence type="ECO:0000259" key="3">
    <source>
        <dbReference type="PROSITE" id="PS50977"/>
    </source>
</evidence>
<name>B8JFM4_ANAD2</name>
<dbReference type="KEGG" id="acp:A2cp1_3066"/>
<dbReference type="GO" id="GO:0003700">
    <property type="term" value="F:DNA-binding transcription factor activity"/>
    <property type="evidence" value="ECO:0007669"/>
    <property type="project" value="TreeGrafter"/>
</dbReference>
<dbReference type="InterPro" id="IPR023772">
    <property type="entry name" value="DNA-bd_HTH_TetR-type_CS"/>
</dbReference>
<reference evidence="4" key="1">
    <citation type="submission" date="2009-01" db="EMBL/GenBank/DDBJ databases">
        <title>Complete sequence of Anaeromyxobacter dehalogenans 2CP-1.</title>
        <authorList>
            <consortium name="US DOE Joint Genome Institute"/>
            <person name="Lucas S."/>
            <person name="Copeland A."/>
            <person name="Lapidus A."/>
            <person name="Glavina del Rio T."/>
            <person name="Dalin E."/>
            <person name="Tice H."/>
            <person name="Bruce D."/>
            <person name="Goodwin L."/>
            <person name="Pitluck S."/>
            <person name="Saunders E."/>
            <person name="Brettin T."/>
            <person name="Detter J.C."/>
            <person name="Han C."/>
            <person name="Larimer F."/>
            <person name="Land M."/>
            <person name="Hauser L."/>
            <person name="Kyrpides N."/>
            <person name="Ovchinnikova G."/>
            <person name="Beliaev A.S."/>
            <person name="Richardson P."/>
        </authorList>
    </citation>
    <scope>NUCLEOTIDE SEQUENCE</scope>
    <source>
        <strain evidence="4">2CP-1</strain>
    </source>
</reference>
<dbReference type="Gene3D" id="1.10.357.10">
    <property type="entry name" value="Tetracycline Repressor, domain 2"/>
    <property type="match status" value="1"/>
</dbReference>
<dbReference type="InterPro" id="IPR050109">
    <property type="entry name" value="HTH-type_TetR-like_transc_reg"/>
</dbReference>
<dbReference type="InterPro" id="IPR039536">
    <property type="entry name" value="TetR_C_Proteobacteria"/>
</dbReference>
<keyword evidence="5" id="KW-1185">Reference proteome</keyword>
<dbReference type="AlphaFoldDB" id="B8JFM4"/>
<dbReference type="InterPro" id="IPR009057">
    <property type="entry name" value="Homeodomain-like_sf"/>
</dbReference>
<feature type="DNA-binding region" description="H-T-H motif" evidence="2">
    <location>
        <begin position="40"/>
        <end position="59"/>
    </location>
</feature>
<dbReference type="InterPro" id="IPR001647">
    <property type="entry name" value="HTH_TetR"/>
</dbReference>
<proteinExistence type="predicted"/>
<evidence type="ECO:0000313" key="5">
    <source>
        <dbReference type="Proteomes" id="UP000007089"/>
    </source>
</evidence>
<sequence length="229" mass="25258">MRAKPARDDRQGEADEPALRRRILEAAFTAFAELGYSGTSTSEIATRAHVSKRDLYTHVGNKLQLLIECIRDRSARFPVAAELPDSADREMLQAALTRFGQRFLAEVTDANVVETFRLAIAEANRAPEIARALEELGREKVRSALRGALTKARDSALVEGEPEEMIREFLALLWADLAISLLLRTVKTPGEREIARRSAAAARALLALHPSPVGGRARRKGRHAKNEAS</sequence>
<dbReference type="PANTHER" id="PTHR30055">
    <property type="entry name" value="HTH-TYPE TRANSCRIPTIONAL REGULATOR RUTR"/>
    <property type="match status" value="1"/>
</dbReference>
<gene>
    <name evidence="4" type="ordered locus">A2cp1_3066</name>
</gene>
<dbReference type="PROSITE" id="PS01081">
    <property type="entry name" value="HTH_TETR_1"/>
    <property type="match status" value="1"/>
</dbReference>
<dbReference type="PRINTS" id="PR00455">
    <property type="entry name" value="HTHTETR"/>
</dbReference>
<organism evidence="4 5">
    <name type="scientific">Anaeromyxobacter dehalogenans (strain ATCC BAA-258 / DSM 21875 / 2CP-1)</name>
    <dbReference type="NCBI Taxonomy" id="455488"/>
    <lineage>
        <taxon>Bacteria</taxon>
        <taxon>Pseudomonadati</taxon>
        <taxon>Myxococcota</taxon>
        <taxon>Myxococcia</taxon>
        <taxon>Myxococcales</taxon>
        <taxon>Cystobacterineae</taxon>
        <taxon>Anaeromyxobacteraceae</taxon>
        <taxon>Anaeromyxobacter</taxon>
    </lineage>
</organism>
<dbReference type="HOGENOM" id="CLU_069356_27_0_7"/>
<keyword evidence="1 2" id="KW-0238">DNA-binding</keyword>
<dbReference type="RefSeq" id="WP_012634127.1">
    <property type="nucleotide sequence ID" value="NC_011891.1"/>
</dbReference>
<protein>
    <submittedName>
        <fullName evidence="4">Transcriptional regulator, TetR family</fullName>
    </submittedName>
</protein>
<dbReference type="PANTHER" id="PTHR30055:SF146">
    <property type="entry name" value="HTH-TYPE TRANSCRIPTIONAL DUAL REGULATOR CECR"/>
    <property type="match status" value="1"/>
</dbReference>
<dbReference type="Proteomes" id="UP000007089">
    <property type="component" value="Chromosome"/>
</dbReference>
<dbReference type="Gene3D" id="1.10.10.60">
    <property type="entry name" value="Homeodomain-like"/>
    <property type="match status" value="1"/>
</dbReference>
<evidence type="ECO:0000313" key="4">
    <source>
        <dbReference type="EMBL" id="ACL66401.1"/>
    </source>
</evidence>
<evidence type="ECO:0000256" key="1">
    <source>
        <dbReference type="ARBA" id="ARBA00023125"/>
    </source>
</evidence>
<evidence type="ECO:0000256" key="2">
    <source>
        <dbReference type="PROSITE-ProRule" id="PRU00335"/>
    </source>
</evidence>